<dbReference type="InterPro" id="IPR023393">
    <property type="entry name" value="START-like_dom_sf"/>
</dbReference>
<dbReference type="InterPro" id="IPR001509">
    <property type="entry name" value="Epimerase_deHydtase"/>
</dbReference>
<feature type="domain" description="NAD-dependent epimerase/dehydratase" evidence="1">
    <location>
        <begin position="177"/>
        <end position="386"/>
    </location>
</feature>
<dbReference type="SUPFAM" id="SSF51735">
    <property type="entry name" value="NAD(P)-binding Rossmann-fold domains"/>
    <property type="match status" value="1"/>
</dbReference>
<keyword evidence="3" id="KW-1185">Reference proteome</keyword>
<accession>A0ABX5L4W5</accession>
<evidence type="ECO:0000259" key="1">
    <source>
        <dbReference type="Pfam" id="PF01370"/>
    </source>
</evidence>
<dbReference type="PANTHER" id="PTHR11092">
    <property type="entry name" value="SUGAR NUCLEOTIDE EPIMERASE RELATED"/>
    <property type="match status" value="1"/>
</dbReference>
<comment type="caution">
    <text evidence="2">The sequence shown here is derived from an EMBL/GenBank/DDBJ whole genome shotgun (WGS) entry which is preliminary data.</text>
</comment>
<reference evidence="2 3" key="1">
    <citation type="submission" date="2018-05" db="EMBL/GenBank/DDBJ databases">
        <title>Draft Genome Sequence of Arthrobacter cumminsii IME1328, Isolated from a Patient Who Suffered from Foot Ulcers in China.</title>
        <authorList>
            <person name="Li M."/>
            <person name="Jiang Z."/>
            <person name="Sun Q."/>
            <person name="Tong Y."/>
        </authorList>
    </citation>
    <scope>NUCLEOTIDE SEQUENCE [LARGE SCALE GENOMIC DNA]</scope>
    <source>
        <strain evidence="2 3">IME1328</strain>
    </source>
</reference>
<dbReference type="RefSeq" id="WP_109303893.1">
    <property type="nucleotide sequence ID" value="NZ_QFWG01000008.1"/>
</dbReference>
<organism evidence="2 3">
    <name type="scientific">Pseudoglutamicibacter cumminsii</name>
    <dbReference type="NCBI Taxonomy" id="156979"/>
    <lineage>
        <taxon>Bacteria</taxon>
        <taxon>Bacillati</taxon>
        <taxon>Actinomycetota</taxon>
        <taxon>Actinomycetes</taxon>
        <taxon>Micrococcales</taxon>
        <taxon>Micrococcaceae</taxon>
        <taxon>Pseudoglutamicibacter</taxon>
    </lineage>
</organism>
<dbReference type="Proteomes" id="UP000245514">
    <property type="component" value="Unassembled WGS sequence"/>
</dbReference>
<dbReference type="EMBL" id="QFWG01000008">
    <property type="protein sequence ID" value="PWI27493.1"/>
    <property type="molecule type" value="Genomic_DNA"/>
</dbReference>
<gene>
    <name evidence="2" type="ORF">CAY35_06780</name>
</gene>
<dbReference type="Gene3D" id="3.40.50.720">
    <property type="entry name" value="NAD(P)-binding Rossmann-like Domain"/>
    <property type="match status" value="1"/>
</dbReference>
<dbReference type="InterPro" id="IPR036291">
    <property type="entry name" value="NAD(P)-bd_dom_sf"/>
</dbReference>
<sequence length="483" mass="51443">MSFQRVQQVRVAVPREAMWGALMTPDVWPVMDDAVQRCAPVAEDGTVLDDVAAGEAGDLTVGQRIMVVPRALARGTVHALTAPPARVVEVVEGFRFAWQQDQPGGFTRVTWSLIDSADGRGTVVERRIEAEGPLGSAAGGAAFGGLLDSDLSKVGARLFEMLADETDRDAAQALPLVVIAGGTGYLGTRLAHTLLARGRRVVVLSRQRSTDALVPRREWDGVSQGEWTELFADPAGVSVVNMVGPRMFKKATAEKMAELRVARVTAARALSQAALKARRVTGWIHASALALTTDANAAEYTARTSPGWAPESVSGMAALLREWEAAAPSNALVVRTAPVLGSGMPGLAGLKAVAGARVRPDVDPWLSWIHVEDWARIVVHALLMQEEQAVAEGRGFGALRHRVVVAAAPEPIRLSEALRLLGSASGKGWQFQVPAGLMRAAGQLVGFEPELLLTGVKARTNATEVLGPVFEYPNFERAAASFR</sequence>
<dbReference type="PANTHER" id="PTHR11092:SF0">
    <property type="entry name" value="EPIMERASE FAMILY PROTEIN SDR39U1"/>
    <property type="match status" value="1"/>
</dbReference>
<dbReference type="Gene3D" id="3.30.530.20">
    <property type="match status" value="1"/>
</dbReference>
<evidence type="ECO:0000313" key="2">
    <source>
        <dbReference type="EMBL" id="PWI27493.1"/>
    </source>
</evidence>
<proteinExistence type="predicted"/>
<dbReference type="Pfam" id="PF01370">
    <property type="entry name" value="Epimerase"/>
    <property type="match status" value="1"/>
</dbReference>
<dbReference type="SUPFAM" id="SSF55961">
    <property type="entry name" value="Bet v1-like"/>
    <property type="match status" value="1"/>
</dbReference>
<protein>
    <recommendedName>
        <fullName evidence="1">NAD-dependent epimerase/dehydratase domain-containing protein</fullName>
    </recommendedName>
</protein>
<name>A0ABX5L4W5_9MICC</name>
<evidence type="ECO:0000313" key="3">
    <source>
        <dbReference type="Proteomes" id="UP000245514"/>
    </source>
</evidence>